<sequence length="66" mass="7690">MLTFNKFSFLCENTNIIIKQQFKKNVRSIDQCLAPVEAIQRLHALGNERLTWGEGPTLAHDYKRLE</sequence>
<gene>
    <name evidence="1" type="ORF">HELGO_WM18674</name>
</gene>
<dbReference type="EMBL" id="CACVAY010000092">
    <property type="protein sequence ID" value="CAA6819370.1"/>
    <property type="molecule type" value="Genomic_DNA"/>
</dbReference>
<dbReference type="AlphaFoldDB" id="A0A6S6TRW4"/>
<evidence type="ECO:0000313" key="1">
    <source>
        <dbReference type="EMBL" id="CAA6819370.1"/>
    </source>
</evidence>
<accession>A0A6S6TRW4</accession>
<name>A0A6S6TRW4_9GAMM</name>
<organism evidence="1">
    <name type="scientific">uncultured Thiotrichaceae bacterium</name>
    <dbReference type="NCBI Taxonomy" id="298394"/>
    <lineage>
        <taxon>Bacteria</taxon>
        <taxon>Pseudomonadati</taxon>
        <taxon>Pseudomonadota</taxon>
        <taxon>Gammaproteobacteria</taxon>
        <taxon>Thiotrichales</taxon>
        <taxon>Thiotrichaceae</taxon>
        <taxon>environmental samples</taxon>
    </lineage>
</organism>
<reference evidence="1" key="1">
    <citation type="submission" date="2020-01" db="EMBL/GenBank/DDBJ databases">
        <authorList>
            <person name="Meier V. D."/>
            <person name="Meier V D."/>
        </authorList>
    </citation>
    <scope>NUCLEOTIDE SEQUENCE</scope>
    <source>
        <strain evidence="1">HLG_WM_MAG_07</strain>
    </source>
</reference>
<proteinExistence type="predicted"/>
<protein>
    <submittedName>
        <fullName evidence="1">Uncharacterized protein</fullName>
    </submittedName>
</protein>